<gene>
    <name evidence="2" type="ORF">A3Q56_05422</name>
</gene>
<comment type="caution">
    <text evidence="2">The sequence shown here is derived from an EMBL/GenBank/DDBJ whole genome shotgun (WGS) entry which is preliminary data.</text>
</comment>
<feature type="compositionally biased region" description="Basic and acidic residues" evidence="1">
    <location>
        <begin position="100"/>
        <end position="112"/>
    </location>
</feature>
<protein>
    <submittedName>
        <fullName evidence="2">Uncharacterized protein</fullName>
    </submittedName>
</protein>
<evidence type="ECO:0000256" key="1">
    <source>
        <dbReference type="SAM" id="MobiDB-lite"/>
    </source>
</evidence>
<accession>A0A177AYC8</accession>
<evidence type="ECO:0000313" key="2">
    <source>
        <dbReference type="EMBL" id="OAF66860.1"/>
    </source>
</evidence>
<dbReference type="AlphaFoldDB" id="A0A177AYC8"/>
<name>A0A177AYC8_9BILA</name>
<dbReference type="EMBL" id="LWCA01000809">
    <property type="protein sequence ID" value="OAF66860.1"/>
    <property type="molecule type" value="Genomic_DNA"/>
</dbReference>
<keyword evidence="3" id="KW-1185">Reference proteome</keyword>
<feature type="region of interest" description="Disordered" evidence="1">
    <location>
        <begin position="94"/>
        <end position="114"/>
    </location>
</feature>
<sequence>MTTEKKNREDSELTNSFKLRKYIKKTSDESKREVPTSNDKTKKKKRIMIHRFVQTEIKSIQSDGELFENYHQFHKRMDSFNTQNKIKVIGSQKKIANNNSDKDKSTIKDDNPTKILKPKKRISNKIQIQRSVYLYEVNKVLMQELHCFKRQILYNIYNKSLQEITIVKKHKCYIRKKMKNLLFEYQKPSRDICSTSQWINYLESKML</sequence>
<evidence type="ECO:0000313" key="3">
    <source>
        <dbReference type="Proteomes" id="UP000078046"/>
    </source>
</evidence>
<dbReference type="Proteomes" id="UP000078046">
    <property type="component" value="Unassembled WGS sequence"/>
</dbReference>
<reference evidence="2 3" key="1">
    <citation type="submission" date="2016-04" db="EMBL/GenBank/DDBJ databases">
        <title>The genome of Intoshia linei affirms orthonectids as highly simplified spiralians.</title>
        <authorList>
            <person name="Mikhailov K.V."/>
            <person name="Slusarev G.S."/>
            <person name="Nikitin M.A."/>
            <person name="Logacheva M.D."/>
            <person name="Penin A."/>
            <person name="Aleoshin V."/>
            <person name="Panchin Y.V."/>
        </authorList>
    </citation>
    <scope>NUCLEOTIDE SEQUENCE [LARGE SCALE GENOMIC DNA]</scope>
    <source>
        <strain evidence="2">Intl2013</strain>
        <tissue evidence="2">Whole animal</tissue>
    </source>
</reference>
<feature type="region of interest" description="Disordered" evidence="1">
    <location>
        <begin position="24"/>
        <end position="43"/>
    </location>
</feature>
<feature type="compositionally biased region" description="Basic and acidic residues" evidence="1">
    <location>
        <begin position="25"/>
        <end position="34"/>
    </location>
</feature>
<proteinExistence type="predicted"/>
<organism evidence="2 3">
    <name type="scientific">Intoshia linei</name>
    <dbReference type="NCBI Taxonomy" id="1819745"/>
    <lineage>
        <taxon>Eukaryota</taxon>
        <taxon>Metazoa</taxon>
        <taxon>Spiralia</taxon>
        <taxon>Lophotrochozoa</taxon>
        <taxon>Mesozoa</taxon>
        <taxon>Orthonectida</taxon>
        <taxon>Rhopaluridae</taxon>
        <taxon>Intoshia</taxon>
    </lineage>
</organism>